<keyword evidence="1" id="KW-0227">DNA damage</keyword>
<evidence type="ECO:0000313" key="3">
    <source>
        <dbReference type="Proteomes" id="UP000830116"/>
    </source>
</evidence>
<dbReference type="InterPro" id="IPR043502">
    <property type="entry name" value="DNA/RNA_pol_sf"/>
</dbReference>
<proteinExistence type="predicted"/>
<dbReference type="Proteomes" id="UP000830116">
    <property type="component" value="Chromosome"/>
</dbReference>
<evidence type="ECO:0000256" key="1">
    <source>
        <dbReference type="ARBA" id="ARBA00022763"/>
    </source>
</evidence>
<dbReference type="PANTHER" id="PTHR35369">
    <property type="entry name" value="BLR3025 PROTEIN-RELATED"/>
    <property type="match status" value="1"/>
</dbReference>
<sequence>MRTLCINLKTPQESSSAEAFLLLSPRVQFRFPQFIFVDIESTAHLLGGEKPLLIKALEIARNFSADPSVAIADSAAAAQMLAKWRPSYIATRGKEQESFKGLGLDALKDLEGLHPWAQKRPVEHMISFFHTLGVYGLEDVLNFRLNSLRERWGDFGVLLWNRLHSQDVQVISPLIPRDPLVGYGYLDDPLGVVPLLMNRIKPHLDILFARLNGLSRYAQRMELILHCEYSDKKHSLCIEPVSPTRDQELFTDLLEKKMSLMTLENPIREFEISIFDVPEKVQQLDFFEPRDNTEDRWRRLISFAKQAQCDMGFLQMEASHFPEQSFSLVTDWPEDFKASDLVERQDDALQIKTVYAKGLSGSPRPSLLLDKPQPLTPAEAGRLRFVSALPSERIESSWWQISVQDLKNRDYYFALSHQGQLLWVFKDRINSQVYLHGYFD</sequence>
<gene>
    <name evidence="2" type="ORF">MNR06_10110</name>
</gene>
<accession>A0ABY4C5P5</accession>
<dbReference type="RefSeq" id="WP_243535648.1">
    <property type="nucleotide sequence ID" value="NZ_CP093442.1"/>
</dbReference>
<dbReference type="InterPro" id="IPR050356">
    <property type="entry name" value="SulA_CellDiv_inhibitor"/>
</dbReference>
<organism evidence="2 3">
    <name type="scientific">Bdellovibrio reynosensis</name>
    <dbReference type="NCBI Taxonomy" id="2835041"/>
    <lineage>
        <taxon>Bacteria</taxon>
        <taxon>Pseudomonadati</taxon>
        <taxon>Bdellovibrionota</taxon>
        <taxon>Bdellovibrionia</taxon>
        <taxon>Bdellovibrionales</taxon>
        <taxon>Pseudobdellovibrionaceae</taxon>
        <taxon>Bdellovibrio</taxon>
    </lineage>
</organism>
<evidence type="ECO:0000313" key="2">
    <source>
        <dbReference type="EMBL" id="UOF00054.1"/>
    </source>
</evidence>
<dbReference type="EMBL" id="CP093442">
    <property type="protein sequence ID" value="UOF00054.1"/>
    <property type="molecule type" value="Genomic_DNA"/>
</dbReference>
<protein>
    <recommendedName>
        <fullName evidence="4">DNA polymerase Y family protein</fullName>
    </recommendedName>
</protein>
<dbReference type="SUPFAM" id="SSF56672">
    <property type="entry name" value="DNA/RNA polymerases"/>
    <property type="match status" value="1"/>
</dbReference>
<keyword evidence="3" id="KW-1185">Reference proteome</keyword>
<name>A0ABY4C5P5_9BACT</name>
<reference evidence="2" key="1">
    <citation type="submission" date="2022-03" db="EMBL/GenBank/DDBJ databases">
        <title>Genome Identification and Characterization of new species Bdellovibrio reynosense LBG001 sp. nov. from a Mexico soil sample.</title>
        <authorList>
            <person name="Camilli A."/>
            <person name="Ajao Y."/>
            <person name="Guo X."/>
        </authorList>
    </citation>
    <scope>NUCLEOTIDE SEQUENCE</scope>
    <source>
        <strain evidence="2">LBG001</strain>
    </source>
</reference>
<evidence type="ECO:0008006" key="4">
    <source>
        <dbReference type="Google" id="ProtNLM"/>
    </source>
</evidence>
<dbReference type="PANTHER" id="PTHR35369:SF2">
    <property type="entry name" value="BLR3025 PROTEIN"/>
    <property type="match status" value="1"/>
</dbReference>